<proteinExistence type="predicted"/>
<comment type="caution">
    <text evidence="1">The sequence shown here is derived from an EMBL/GenBank/DDBJ whole genome shotgun (WGS) entry which is preliminary data.</text>
</comment>
<evidence type="ECO:0000313" key="1">
    <source>
        <dbReference type="EMBL" id="GAI62959.1"/>
    </source>
</evidence>
<organism evidence="1">
    <name type="scientific">marine sediment metagenome</name>
    <dbReference type="NCBI Taxonomy" id="412755"/>
    <lineage>
        <taxon>unclassified sequences</taxon>
        <taxon>metagenomes</taxon>
        <taxon>ecological metagenomes</taxon>
    </lineage>
</organism>
<accession>X1S5A9</accession>
<dbReference type="AlphaFoldDB" id="X1S5A9"/>
<gene>
    <name evidence="1" type="ORF">S12H4_05253</name>
</gene>
<reference evidence="1" key="1">
    <citation type="journal article" date="2014" name="Front. Microbiol.">
        <title>High frequency of phylogenetically diverse reductive dehalogenase-homologous genes in deep subseafloor sedimentary metagenomes.</title>
        <authorList>
            <person name="Kawai M."/>
            <person name="Futagami T."/>
            <person name="Toyoda A."/>
            <person name="Takaki Y."/>
            <person name="Nishi S."/>
            <person name="Hori S."/>
            <person name="Arai W."/>
            <person name="Tsubouchi T."/>
            <person name="Morono Y."/>
            <person name="Uchiyama I."/>
            <person name="Ito T."/>
            <person name="Fujiyama A."/>
            <person name="Inagaki F."/>
            <person name="Takami H."/>
        </authorList>
    </citation>
    <scope>NUCLEOTIDE SEQUENCE</scope>
    <source>
        <strain evidence="1">Expedition CK06-06</strain>
    </source>
</reference>
<dbReference type="EMBL" id="BARW01001715">
    <property type="protein sequence ID" value="GAI62959.1"/>
    <property type="molecule type" value="Genomic_DNA"/>
</dbReference>
<name>X1S5A9_9ZZZZ</name>
<sequence length="56" mass="6445">METENNKIPPKQICTMRIMFPVVTDEQAIELKRKVSLALVEIPEAKIEFTLSNLSR</sequence>
<protein>
    <submittedName>
        <fullName evidence="1">Uncharacterized protein</fullName>
    </submittedName>
</protein>